<feature type="region of interest" description="Disordered" evidence="1">
    <location>
        <begin position="1"/>
        <end position="60"/>
    </location>
</feature>
<dbReference type="OrthoDB" id="5393654at2759"/>
<keyword evidence="3" id="KW-1185">Reference proteome</keyword>
<dbReference type="EMBL" id="ML994621">
    <property type="protein sequence ID" value="KAF2189156.1"/>
    <property type="molecule type" value="Genomic_DNA"/>
</dbReference>
<feature type="compositionally biased region" description="Gly residues" evidence="1">
    <location>
        <begin position="29"/>
        <end position="42"/>
    </location>
</feature>
<gene>
    <name evidence="2" type="ORF">K469DRAFT_683604</name>
</gene>
<dbReference type="PANTHER" id="PTHR35179">
    <property type="entry name" value="PROTEIN CBG02620"/>
    <property type="match status" value="1"/>
</dbReference>
<dbReference type="Proteomes" id="UP000800200">
    <property type="component" value="Unassembled WGS sequence"/>
</dbReference>
<evidence type="ECO:0000256" key="1">
    <source>
        <dbReference type="SAM" id="MobiDB-lite"/>
    </source>
</evidence>
<reference evidence="2" key="1">
    <citation type="journal article" date="2020" name="Stud. Mycol.">
        <title>101 Dothideomycetes genomes: a test case for predicting lifestyles and emergence of pathogens.</title>
        <authorList>
            <person name="Haridas S."/>
            <person name="Albert R."/>
            <person name="Binder M."/>
            <person name="Bloem J."/>
            <person name="Labutti K."/>
            <person name="Salamov A."/>
            <person name="Andreopoulos B."/>
            <person name="Baker S."/>
            <person name="Barry K."/>
            <person name="Bills G."/>
            <person name="Bluhm B."/>
            <person name="Cannon C."/>
            <person name="Castanera R."/>
            <person name="Culley D."/>
            <person name="Daum C."/>
            <person name="Ezra D."/>
            <person name="Gonzalez J."/>
            <person name="Henrissat B."/>
            <person name="Kuo A."/>
            <person name="Liang C."/>
            <person name="Lipzen A."/>
            <person name="Lutzoni F."/>
            <person name="Magnuson J."/>
            <person name="Mondo S."/>
            <person name="Nolan M."/>
            <person name="Ohm R."/>
            <person name="Pangilinan J."/>
            <person name="Park H.-J."/>
            <person name="Ramirez L."/>
            <person name="Alfaro M."/>
            <person name="Sun H."/>
            <person name="Tritt A."/>
            <person name="Yoshinaga Y."/>
            <person name="Zwiers L.-H."/>
            <person name="Turgeon B."/>
            <person name="Goodwin S."/>
            <person name="Spatafora J."/>
            <person name="Crous P."/>
            <person name="Grigoriev I."/>
        </authorList>
    </citation>
    <scope>NUCLEOTIDE SEQUENCE</scope>
    <source>
        <strain evidence="2">CBS 207.26</strain>
    </source>
</reference>
<accession>A0A6A6EH07</accession>
<name>A0A6A6EH07_9PEZI</name>
<sequence>MSSYGAHGGRGWRGSRPFIGSTPSAPTGRGRGGFAPRGGRGALGHSWGKRKPQNVPDTSLHPLGKLLTTFNNSHLDMVVGSSSDVASIANCKYVASYNWLNERTPTIIVPGKPPLWTPLKEPQRLKEDKGEYFRDPNAARFPRYPTEPAVQAILKSDTDFPTLSIDIFACGSTMGNLLRFVRFIDKPFRFHVEVVGNTVFFVRKENAPKELIPDVRGFGHSFPESYTTWERDVGGSETHQRLVEYVFAGLKCLIRFGCDGYHGNLASRSVTGNPAPDMASDPVDLIEALEATLVGETLSDPDNSLNVRTGGTQVPQQSIFDLKTRSGRFGSEIDMEDIIPLLWIRQIPNFIVAYHDGAGLFQDIKVKDVQKDVRDWETENQTALKRLEVLLHKIIEFAKADGEGLVEVYCPSVDQLEIRKRFGDGSEALPPSLKSRWEGLSHEVDAEKSKTGIHSLYDYDEKDGSGDFTACSEECGYCGQCS</sequence>
<dbReference type="AlphaFoldDB" id="A0A6A6EH07"/>
<evidence type="ECO:0000313" key="3">
    <source>
        <dbReference type="Proteomes" id="UP000800200"/>
    </source>
</evidence>
<feature type="compositionally biased region" description="Gly residues" evidence="1">
    <location>
        <begin position="1"/>
        <end position="12"/>
    </location>
</feature>
<protein>
    <recommendedName>
        <fullName evidence="4">Geranylgeranyl pyrophosphate synthetase</fullName>
    </recommendedName>
</protein>
<proteinExistence type="predicted"/>
<organism evidence="2 3">
    <name type="scientific">Zopfia rhizophila CBS 207.26</name>
    <dbReference type="NCBI Taxonomy" id="1314779"/>
    <lineage>
        <taxon>Eukaryota</taxon>
        <taxon>Fungi</taxon>
        <taxon>Dikarya</taxon>
        <taxon>Ascomycota</taxon>
        <taxon>Pezizomycotina</taxon>
        <taxon>Dothideomycetes</taxon>
        <taxon>Dothideomycetes incertae sedis</taxon>
        <taxon>Zopfiaceae</taxon>
        <taxon>Zopfia</taxon>
    </lineage>
</organism>
<evidence type="ECO:0008006" key="4">
    <source>
        <dbReference type="Google" id="ProtNLM"/>
    </source>
</evidence>
<dbReference type="PANTHER" id="PTHR35179:SF2">
    <property type="entry name" value="START DOMAIN-CONTAINING PROTEIN"/>
    <property type="match status" value="1"/>
</dbReference>
<evidence type="ECO:0000313" key="2">
    <source>
        <dbReference type="EMBL" id="KAF2189156.1"/>
    </source>
</evidence>